<evidence type="ECO:0000259" key="2">
    <source>
        <dbReference type="Pfam" id="PF12804"/>
    </source>
</evidence>
<comment type="caution">
    <text evidence="3">The sequence shown here is derived from an EMBL/GenBank/DDBJ whole genome shotgun (WGS) entry which is preliminary data.</text>
</comment>
<evidence type="ECO:0000313" key="3">
    <source>
        <dbReference type="EMBL" id="MCC2748058.1"/>
    </source>
</evidence>
<dbReference type="GO" id="GO:0016779">
    <property type="term" value="F:nucleotidyltransferase activity"/>
    <property type="evidence" value="ECO:0007669"/>
    <property type="project" value="UniProtKB-ARBA"/>
</dbReference>
<dbReference type="SUPFAM" id="SSF53448">
    <property type="entry name" value="Nucleotide-diphospho-sugar transferases"/>
    <property type="match status" value="1"/>
</dbReference>
<dbReference type="InterPro" id="IPR015422">
    <property type="entry name" value="PyrdxlP-dep_Trfase_small"/>
</dbReference>
<proteinExistence type="predicted"/>
<dbReference type="Gene3D" id="3.90.1150.10">
    <property type="entry name" value="Aspartate Aminotransferase, domain 1"/>
    <property type="match status" value="1"/>
</dbReference>
<keyword evidence="3" id="KW-0808">Transferase</keyword>
<dbReference type="Proteomes" id="UP001197847">
    <property type="component" value="Unassembled WGS sequence"/>
</dbReference>
<sequence>MQAIILAAGMGKRLKHLTENNTKCMVKVNGISIIERTLRILDRKALNKIVIVVGYEGQKLVNYIESLNVATPITYIWNNDYEKTNNIYSLSLAKEHLCEDDTILLESDLVFDEAIIDRVLTDERKSLAVVDKFESWMDGSCMIIDDDDRIVDFVPGKYFNFNDKEKYYKTVNIYKLSVDFSSNIYVPFLAAYEKAMGENEYYESVIKLIAMLETNEIRVKRIDDQKWYEIDDIQDLDIAESLFTDDPAERYRKIMSRYGGFWRYPHMTDYCYLVNPYFPPKRLLDEMESNFKTLLTQYPSGQKVDSTISSNIFGVKDEYIILGNGAAELIKALLDIQTGAMGIIEPSFNEYKNRYSGNVEIYHPYINEKGYNADDVINYFDDKSIGSLVLINPDNPTGNYIPIYDVLKLIQWAEKKQIKFILDESFVDFVDLQEDEIIEDVTLIKDDILEKHTNLYIIKSISKSYGVPGVRLGVLASADKKEMGLIRSTLPIWNINSFGEFFMQIFNKYKKNYIESMEKFRNTRRRFLMDLQEIAYLKVLPTQANYVMCEVVGIDSEQLCIRLFEEGILIKDVSGKISNGRSYIRIAVRTEKENNILIGYLTKVYNDLQNF</sequence>
<dbReference type="Gene3D" id="3.40.640.10">
    <property type="entry name" value="Type I PLP-dependent aspartate aminotransferase-like (Major domain)"/>
    <property type="match status" value="1"/>
</dbReference>
<accession>A0AAW4WTU7</accession>
<keyword evidence="3" id="KW-0032">Aminotransferase</keyword>
<reference evidence="3" key="1">
    <citation type="submission" date="2021-10" db="EMBL/GenBank/DDBJ databases">
        <title>Collection of gut derived symbiotic bacterial strains cultured from healthy donors.</title>
        <authorList>
            <person name="Lin H."/>
            <person name="Littmann E."/>
            <person name="Claire K."/>
            <person name="Pamer E."/>
        </authorList>
    </citation>
    <scope>NUCLEOTIDE SEQUENCE</scope>
    <source>
        <strain evidence="3">MSK.22.92</strain>
    </source>
</reference>
<dbReference type="InterPro" id="IPR015424">
    <property type="entry name" value="PyrdxlP-dep_Trfase"/>
</dbReference>
<dbReference type="Pfam" id="PF12804">
    <property type="entry name" value="NTP_transf_3"/>
    <property type="match status" value="1"/>
</dbReference>
<dbReference type="GO" id="GO:0008483">
    <property type="term" value="F:transaminase activity"/>
    <property type="evidence" value="ECO:0007669"/>
    <property type="project" value="UniProtKB-KW"/>
</dbReference>
<dbReference type="InterPro" id="IPR015421">
    <property type="entry name" value="PyrdxlP-dep_Trfase_major"/>
</dbReference>
<feature type="domain" description="Aminotransferase class I/classII large" evidence="1">
    <location>
        <begin position="316"/>
        <end position="599"/>
    </location>
</feature>
<dbReference type="InterPro" id="IPR025877">
    <property type="entry name" value="MobA-like_NTP_Trfase"/>
</dbReference>
<dbReference type="PANTHER" id="PTHR42885">
    <property type="entry name" value="HISTIDINOL-PHOSPHATE AMINOTRANSFERASE-RELATED"/>
    <property type="match status" value="1"/>
</dbReference>
<gene>
    <name evidence="3" type="ORF">LK487_13650</name>
</gene>
<evidence type="ECO:0000313" key="4">
    <source>
        <dbReference type="Proteomes" id="UP001197847"/>
    </source>
</evidence>
<dbReference type="SUPFAM" id="SSF53383">
    <property type="entry name" value="PLP-dependent transferases"/>
    <property type="match status" value="1"/>
</dbReference>
<feature type="domain" description="MobA-like NTP transferase" evidence="2">
    <location>
        <begin position="3"/>
        <end position="122"/>
    </location>
</feature>
<dbReference type="Gene3D" id="3.90.550.10">
    <property type="entry name" value="Spore Coat Polysaccharide Biosynthesis Protein SpsA, Chain A"/>
    <property type="match status" value="1"/>
</dbReference>
<organism evidence="3 4">
    <name type="scientific">Agathobacter rectalis</name>
    <dbReference type="NCBI Taxonomy" id="39491"/>
    <lineage>
        <taxon>Bacteria</taxon>
        <taxon>Bacillati</taxon>
        <taxon>Bacillota</taxon>
        <taxon>Clostridia</taxon>
        <taxon>Lachnospirales</taxon>
        <taxon>Lachnospiraceae</taxon>
        <taxon>Agathobacter</taxon>
    </lineage>
</organism>
<dbReference type="Pfam" id="PF00155">
    <property type="entry name" value="Aminotran_1_2"/>
    <property type="match status" value="1"/>
</dbReference>
<protein>
    <submittedName>
        <fullName evidence="3">Aminotransferase class I/II-fold pyridoxal phosphate-dependent enzyme</fullName>
    </submittedName>
</protein>
<dbReference type="GO" id="GO:0030170">
    <property type="term" value="F:pyridoxal phosphate binding"/>
    <property type="evidence" value="ECO:0007669"/>
    <property type="project" value="InterPro"/>
</dbReference>
<dbReference type="InterPro" id="IPR004839">
    <property type="entry name" value="Aminotransferase_I/II_large"/>
</dbReference>
<dbReference type="CDD" id="cd02523">
    <property type="entry name" value="PC_cytidylyltransferase"/>
    <property type="match status" value="1"/>
</dbReference>
<dbReference type="RefSeq" id="WP_173849214.1">
    <property type="nucleotide sequence ID" value="NZ_JAAISB010000015.1"/>
</dbReference>
<dbReference type="InterPro" id="IPR029044">
    <property type="entry name" value="Nucleotide-diphossugar_trans"/>
</dbReference>
<name>A0AAW4WTU7_9FIRM</name>
<evidence type="ECO:0000259" key="1">
    <source>
        <dbReference type="Pfam" id="PF00155"/>
    </source>
</evidence>
<dbReference type="EMBL" id="JAJFBX010000024">
    <property type="protein sequence ID" value="MCC2748058.1"/>
    <property type="molecule type" value="Genomic_DNA"/>
</dbReference>
<dbReference type="CDD" id="cd00609">
    <property type="entry name" value="AAT_like"/>
    <property type="match status" value="1"/>
</dbReference>
<dbReference type="AlphaFoldDB" id="A0AAW4WTU7"/>